<dbReference type="OrthoDB" id="128658at2759"/>
<feature type="compositionally biased region" description="Acidic residues" evidence="1">
    <location>
        <begin position="464"/>
        <end position="494"/>
    </location>
</feature>
<evidence type="ECO:0000313" key="2">
    <source>
        <dbReference type="EMBL" id="ETI39662.1"/>
    </source>
</evidence>
<dbReference type="AlphaFoldDB" id="V9ENK9"/>
<feature type="region of interest" description="Disordered" evidence="1">
    <location>
        <begin position="419"/>
        <end position="501"/>
    </location>
</feature>
<keyword evidence="3" id="KW-1185">Reference proteome</keyword>
<protein>
    <submittedName>
        <fullName evidence="2">Uncharacterized protein</fullName>
    </submittedName>
</protein>
<reference evidence="2 3" key="1">
    <citation type="submission" date="2013-11" db="EMBL/GenBank/DDBJ databases">
        <title>The Genome Sequence of Phytophthora parasitica P1569.</title>
        <authorList>
            <consortium name="The Broad Institute Genomics Platform"/>
            <person name="Russ C."/>
            <person name="Tyler B."/>
            <person name="Panabieres F."/>
            <person name="Shan W."/>
            <person name="Tripathy S."/>
            <person name="Grunwald N."/>
            <person name="Machado M."/>
            <person name="Johnson C.S."/>
            <person name="Arredondo F."/>
            <person name="Hong C."/>
            <person name="Coffey M."/>
            <person name="Young S.K."/>
            <person name="Zeng Q."/>
            <person name="Gargeya S."/>
            <person name="Fitzgerald M."/>
            <person name="Abouelleil A."/>
            <person name="Alvarado L."/>
            <person name="Chapman S.B."/>
            <person name="Gainer-Dewar J."/>
            <person name="Goldberg J."/>
            <person name="Griggs A."/>
            <person name="Gujja S."/>
            <person name="Hansen M."/>
            <person name="Howarth C."/>
            <person name="Imamovic A."/>
            <person name="Ireland A."/>
            <person name="Larimer J."/>
            <person name="McCowan C."/>
            <person name="Murphy C."/>
            <person name="Pearson M."/>
            <person name="Poon T.W."/>
            <person name="Priest M."/>
            <person name="Roberts A."/>
            <person name="Saif S."/>
            <person name="Shea T."/>
            <person name="Sykes S."/>
            <person name="Wortman J."/>
            <person name="Nusbaum C."/>
            <person name="Birren B."/>
        </authorList>
    </citation>
    <scope>NUCLEOTIDE SEQUENCE [LARGE SCALE GENOMIC DNA]</scope>
    <source>
        <strain evidence="2 3">P1569</strain>
    </source>
</reference>
<dbReference type="HOGENOM" id="CLU_051443_0_0_1"/>
<dbReference type="Proteomes" id="UP000018721">
    <property type="component" value="Unassembled WGS sequence"/>
</dbReference>
<accession>V9ENK9</accession>
<evidence type="ECO:0000313" key="3">
    <source>
        <dbReference type="Proteomes" id="UP000018721"/>
    </source>
</evidence>
<feature type="compositionally biased region" description="Basic and acidic residues" evidence="1">
    <location>
        <begin position="428"/>
        <end position="437"/>
    </location>
</feature>
<dbReference type="eggNOG" id="ENOG502REPY">
    <property type="taxonomic scope" value="Eukaryota"/>
</dbReference>
<feature type="region of interest" description="Disordered" evidence="1">
    <location>
        <begin position="97"/>
        <end position="155"/>
    </location>
</feature>
<proteinExistence type="predicted"/>
<evidence type="ECO:0000256" key="1">
    <source>
        <dbReference type="SAM" id="MobiDB-lite"/>
    </source>
</evidence>
<comment type="caution">
    <text evidence="2">The sequence shown here is derived from an EMBL/GenBank/DDBJ whole genome shotgun (WGS) entry which is preliminary data.</text>
</comment>
<dbReference type="EMBL" id="ANIZ01002542">
    <property type="protein sequence ID" value="ETI39662.1"/>
    <property type="molecule type" value="Genomic_DNA"/>
</dbReference>
<sequence length="501" mass="55300">MTSKFTAAELKRFRAFLDAALDREEHGPSSDDKDALRRQLWGKIRAHLGVNGMSTGLPHLDQLVDDIFKGKSNVSLQGPVVILPAAPGVPSAAPPVVTPPAASGVPRSSTQSVPSSKSSGKKPATSSKKSSKRKASAGDTVTKSSAKKPRSSQKLPLPSYDYAKLLDVNPNAPRVVRTAIAIALHKAEEAGKVPWRLAYPWSGRPLWYDPAENQDIHRAHWRFWMTHRRAFWEWAFHAPLETTTAQSNRRKLKMRASHARLTFTSLCIETWGFYAFLEKLGKRQEMFWLGGQPGKSPRGGRQPQGPIAEDLMVLHHKDPARYEATLENAPNPAKIDAYGYPQVLSFLEFTDALNPKVIAKNRLSMTALARIRQDLTSGIKLKTSWIVNPNVDPWKALINYGGVKQRQLDVMAQIADRTYELPSIDPPSQRERDREDWSDFEDAGNDDDQAASSSAGSGTPAQGDDGDANEDDEDGEDKGDEVDDEEDNGGDENDSPNVHVL</sequence>
<gene>
    <name evidence="2" type="ORF">F443_14762</name>
</gene>
<feature type="compositionally biased region" description="Low complexity" evidence="1">
    <location>
        <begin position="99"/>
        <end position="128"/>
    </location>
</feature>
<feature type="compositionally biased region" description="Acidic residues" evidence="1">
    <location>
        <begin position="438"/>
        <end position="449"/>
    </location>
</feature>
<organism evidence="2 3">
    <name type="scientific">Phytophthora nicotianae P1569</name>
    <dbReference type="NCBI Taxonomy" id="1317065"/>
    <lineage>
        <taxon>Eukaryota</taxon>
        <taxon>Sar</taxon>
        <taxon>Stramenopiles</taxon>
        <taxon>Oomycota</taxon>
        <taxon>Peronosporomycetes</taxon>
        <taxon>Peronosporales</taxon>
        <taxon>Peronosporaceae</taxon>
        <taxon>Phytophthora</taxon>
    </lineage>
</organism>
<name>V9ENK9_PHYNI</name>